<reference evidence="7 8" key="1">
    <citation type="journal article" date="2017" name="BMC Biol.">
        <title>Genomic innovations, transcriptional plasticity and gene loss underlying the evolution and divergence of two highly polyphagous and invasive Helicoverpa pest species.</title>
        <authorList>
            <person name="Pearce S.L."/>
            <person name="Clarke D.F."/>
            <person name="East P.D."/>
            <person name="Elfekih S."/>
            <person name="Gordon K.H."/>
            <person name="Jermiin L.S."/>
            <person name="McGaughran A."/>
            <person name="Oakeshott J.G."/>
            <person name="Papanikolaou A."/>
            <person name="Perera O.P."/>
            <person name="Rane R.V."/>
            <person name="Richards S."/>
            <person name="Tay W.T."/>
            <person name="Walsh T.K."/>
            <person name="Anderson A."/>
            <person name="Anderson C.J."/>
            <person name="Asgari S."/>
            <person name="Board P.G."/>
            <person name="Bretschneider A."/>
            <person name="Campbell P.M."/>
            <person name="Chertemps T."/>
            <person name="Christeller J.T."/>
            <person name="Coppin C.W."/>
            <person name="Downes S.J."/>
            <person name="Duan G."/>
            <person name="Farnsworth C.A."/>
            <person name="Good R.T."/>
            <person name="Han L.B."/>
            <person name="Han Y.C."/>
            <person name="Hatje K."/>
            <person name="Horne I."/>
            <person name="Huang Y.P."/>
            <person name="Hughes D.S."/>
            <person name="Jacquin-Joly E."/>
            <person name="James W."/>
            <person name="Jhangiani S."/>
            <person name="Kollmar M."/>
            <person name="Kuwar S.S."/>
            <person name="Li S."/>
            <person name="Liu N.Y."/>
            <person name="Maibeche M.T."/>
            <person name="Miller J.R."/>
            <person name="Montagne N."/>
            <person name="Perry T."/>
            <person name="Qu J."/>
            <person name="Song S.V."/>
            <person name="Sutton G.G."/>
            <person name="Vogel H."/>
            <person name="Walenz B.P."/>
            <person name="Xu W."/>
            <person name="Zhang H.J."/>
            <person name="Zou Z."/>
            <person name="Batterham P."/>
            <person name="Edwards O.R."/>
            <person name="Feyereisen R."/>
            <person name="Gibbs R.A."/>
            <person name="Heckel D.G."/>
            <person name="McGrath A."/>
            <person name="Robin C."/>
            <person name="Scherer S.E."/>
            <person name="Worley K.C."/>
            <person name="Wu Y.D."/>
        </authorList>
    </citation>
    <scope>NUCLEOTIDE SEQUENCE [LARGE SCALE GENOMIC DNA]</scope>
    <source>
        <strain evidence="7">Harm_GR_Male_#8</strain>
        <tissue evidence="7">Whole organism</tissue>
    </source>
</reference>
<keyword evidence="3" id="KW-0720">Serine protease</keyword>
<keyword evidence="8" id="KW-1185">Reference proteome</keyword>
<feature type="region of interest" description="Disordered" evidence="5">
    <location>
        <begin position="440"/>
        <end position="461"/>
    </location>
</feature>
<dbReference type="PANTHER" id="PTHR24276">
    <property type="entry name" value="POLYSERASE-RELATED"/>
    <property type="match status" value="1"/>
</dbReference>
<evidence type="ECO:0000259" key="6">
    <source>
        <dbReference type="PROSITE" id="PS50240"/>
    </source>
</evidence>
<dbReference type="OrthoDB" id="7315458at2759"/>
<evidence type="ECO:0000313" key="8">
    <source>
        <dbReference type="Proteomes" id="UP000249218"/>
    </source>
</evidence>
<gene>
    <name evidence="7" type="primary">HaOG203907</name>
    <name evidence="7" type="ORF">B5X24_HaOG203907</name>
</gene>
<dbReference type="PROSITE" id="PS50240">
    <property type="entry name" value="TRYPSIN_DOM"/>
    <property type="match status" value="1"/>
</dbReference>
<dbReference type="SMART" id="SM00020">
    <property type="entry name" value="Tryp_SPc"/>
    <property type="match status" value="1"/>
</dbReference>
<dbReference type="Pfam" id="PF00089">
    <property type="entry name" value="Trypsin"/>
    <property type="match status" value="1"/>
</dbReference>
<protein>
    <recommendedName>
        <fullName evidence="6">Peptidase S1 domain-containing protein</fullName>
    </recommendedName>
</protein>
<dbReference type="InterPro" id="IPR043504">
    <property type="entry name" value="Peptidase_S1_PA_chymotrypsin"/>
</dbReference>
<dbReference type="GO" id="GO:0004252">
    <property type="term" value="F:serine-type endopeptidase activity"/>
    <property type="evidence" value="ECO:0007669"/>
    <property type="project" value="InterPro"/>
</dbReference>
<keyword evidence="2" id="KW-0378">Hydrolase</keyword>
<sequence>MVSVKLDLVLLFNIFYVYECSRRITGGEVVTTEKRYVVYLLKAPLSNKIYDSWVCGGALVSTLFIVTSAACVDDVEFLYAIAGYKNYVPDTEIENNECTKAKKKKVIYTCIPMRYDLKYDKIEKWSFIDIALVKVESPYDFSDESYKEVCSYIPAAIPINYETRFQNPGTDGLVFGWGHTEIWRKPGDTRNYNQEVLRYAPVKILDKQKCKTSYASIANMNDVIDQFMICSEERGEMDENGNVDMNGPNQAPKMDGCGGRQLSADVLTIDEILCEENRLSLRSNQSSSFSSNKNGTVFNQTRRAGAGICQNDHGGPLITWVGANEVLIGVASVFQVDDDSNCMGPFLYTSTQCNGAFLDCILAGSSSTGLNGGRSICDLPPIQRGYDTFERFISWINHPAGAAENEFDYGNSTEAETETRPTPQYQSEAFKQFVKMKMKKKSQNNTISTRPQRPLYSRLNV</sequence>
<evidence type="ECO:0000256" key="4">
    <source>
        <dbReference type="ARBA" id="ARBA00023157"/>
    </source>
</evidence>
<dbReference type="Gene3D" id="2.40.10.10">
    <property type="entry name" value="Trypsin-like serine proteases"/>
    <property type="match status" value="2"/>
</dbReference>
<dbReference type="AlphaFoldDB" id="A0A2W1BV15"/>
<proteinExistence type="predicted"/>
<keyword evidence="4" id="KW-1015">Disulfide bond</keyword>
<feature type="domain" description="Peptidase S1" evidence="6">
    <location>
        <begin position="24"/>
        <end position="401"/>
    </location>
</feature>
<dbReference type="PANTHER" id="PTHR24276:SF98">
    <property type="entry name" value="FI18310P1-RELATED"/>
    <property type="match status" value="1"/>
</dbReference>
<evidence type="ECO:0000256" key="2">
    <source>
        <dbReference type="ARBA" id="ARBA00022801"/>
    </source>
</evidence>
<keyword evidence="1" id="KW-0645">Protease</keyword>
<organism evidence="7 8">
    <name type="scientific">Helicoverpa armigera</name>
    <name type="common">Cotton bollworm</name>
    <name type="synonym">Heliothis armigera</name>
    <dbReference type="NCBI Taxonomy" id="29058"/>
    <lineage>
        <taxon>Eukaryota</taxon>
        <taxon>Metazoa</taxon>
        <taxon>Ecdysozoa</taxon>
        <taxon>Arthropoda</taxon>
        <taxon>Hexapoda</taxon>
        <taxon>Insecta</taxon>
        <taxon>Pterygota</taxon>
        <taxon>Neoptera</taxon>
        <taxon>Endopterygota</taxon>
        <taxon>Lepidoptera</taxon>
        <taxon>Glossata</taxon>
        <taxon>Ditrysia</taxon>
        <taxon>Noctuoidea</taxon>
        <taxon>Noctuidae</taxon>
        <taxon>Heliothinae</taxon>
        <taxon>Helicoverpa</taxon>
    </lineage>
</organism>
<evidence type="ECO:0000256" key="1">
    <source>
        <dbReference type="ARBA" id="ARBA00022670"/>
    </source>
</evidence>
<name>A0A2W1BV15_HELAM</name>
<evidence type="ECO:0000313" key="7">
    <source>
        <dbReference type="EMBL" id="PZC77037.1"/>
    </source>
</evidence>
<dbReference type="InterPro" id="IPR001254">
    <property type="entry name" value="Trypsin_dom"/>
</dbReference>
<dbReference type="EMBL" id="KZ149938">
    <property type="protein sequence ID" value="PZC77037.1"/>
    <property type="molecule type" value="Genomic_DNA"/>
</dbReference>
<evidence type="ECO:0000256" key="5">
    <source>
        <dbReference type="SAM" id="MobiDB-lite"/>
    </source>
</evidence>
<dbReference type="InterPro" id="IPR009003">
    <property type="entry name" value="Peptidase_S1_PA"/>
</dbReference>
<dbReference type="Proteomes" id="UP000249218">
    <property type="component" value="Unassembled WGS sequence"/>
</dbReference>
<dbReference type="InterPro" id="IPR050430">
    <property type="entry name" value="Peptidase_S1"/>
</dbReference>
<accession>A0A2W1BV15</accession>
<dbReference type="SUPFAM" id="SSF50494">
    <property type="entry name" value="Trypsin-like serine proteases"/>
    <property type="match status" value="2"/>
</dbReference>
<dbReference type="GO" id="GO:0006508">
    <property type="term" value="P:proteolysis"/>
    <property type="evidence" value="ECO:0007669"/>
    <property type="project" value="UniProtKB-KW"/>
</dbReference>
<evidence type="ECO:0000256" key="3">
    <source>
        <dbReference type="ARBA" id="ARBA00022825"/>
    </source>
</evidence>